<dbReference type="Gene3D" id="3.75.10.10">
    <property type="entry name" value="L-arginine/glycine Amidinotransferase, Chain A"/>
    <property type="match status" value="1"/>
</dbReference>
<organism evidence="2 3">
    <name type="scientific">Teredinibacter turnerae (strain ATCC 39867 / T7901)</name>
    <dbReference type="NCBI Taxonomy" id="377629"/>
    <lineage>
        <taxon>Bacteria</taxon>
        <taxon>Pseudomonadati</taxon>
        <taxon>Pseudomonadota</taxon>
        <taxon>Gammaproteobacteria</taxon>
        <taxon>Cellvibrionales</taxon>
        <taxon>Cellvibrionaceae</taxon>
        <taxon>Teredinibacter</taxon>
    </lineage>
</organism>
<dbReference type="GO" id="GO:0009446">
    <property type="term" value="P:putrescine biosynthetic process"/>
    <property type="evidence" value="ECO:0007669"/>
    <property type="project" value="InterPro"/>
</dbReference>
<name>C5BHY0_TERTT</name>
<dbReference type="SUPFAM" id="SSF55909">
    <property type="entry name" value="Pentein"/>
    <property type="match status" value="1"/>
</dbReference>
<evidence type="ECO:0000313" key="3">
    <source>
        <dbReference type="Proteomes" id="UP000009080"/>
    </source>
</evidence>
<keyword evidence="1 2" id="KW-0378">Hydrolase</keyword>
<dbReference type="AlphaFoldDB" id="C5BHY0"/>
<dbReference type="InterPro" id="IPR007466">
    <property type="entry name" value="Peptidyl-Arg-deiminase_porph"/>
</dbReference>
<gene>
    <name evidence="2" type="ordered locus">TERTU_1870</name>
</gene>
<dbReference type="STRING" id="377629.TERTU_1870"/>
<proteinExistence type="predicted"/>
<dbReference type="EMBL" id="CP001614">
    <property type="protein sequence ID" value="ACR11099.1"/>
    <property type="molecule type" value="Genomic_DNA"/>
</dbReference>
<sequence>MTSSFHLAPEYGPVSAVLMALPYAGSDWDYVLDDVLDCYGRIVETLLEQDKNIQLLMLVKPDSRSKVWAASLALDEKSRARLTLIDSVGYDDTWTRDYGPLSSSSGGRRSYLTCIFNGWGGKYNCIQDNLAAGKLAPWLGSTVASYDLVVEGGALEVNGQGVLLANADCIVDAHRNGAKTRAELETELKKLFGLERIEWVNNINLTGDDTDGHIDTIARFVADDLIVACGRNPQHPDAEQLESLYSQLSLICERNYWQLVELPVPQVRSRVDQRLLPATYANFLICNRTLLLPVYGAEEDERATDMLRELLPQLQVVPVDCSALVEQHGSLHCATMQIA</sequence>
<dbReference type="PANTHER" id="PTHR31377:SF0">
    <property type="entry name" value="AGMATINE DEIMINASE-RELATED"/>
    <property type="match status" value="1"/>
</dbReference>
<dbReference type="Proteomes" id="UP000009080">
    <property type="component" value="Chromosome"/>
</dbReference>
<dbReference type="eggNOG" id="COG2957">
    <property type="taxonomic scope" value="Bacteria"/>
</dbReference>
<keyword evidence="3" id="KW-1185">Reference proteome</keyword>
<reference evidence="2 3" key="1">
    <citation type="journal article" date="2009" name="PLoS ONE">
        <title>The complete genome of Teredinibacter turnerae T7901: an intracellular endosymbiont of marine wood-boring bivalves (shipworms).</title>
        <authorList>
            <person name="Yang J.C."/>
            <person name="Madupu R."/>
            <person name="Durkin A.S."/>
            <person name="Ekborg N.A."/>
            <person name="Pedamallu C.S."/>
            <person name="Hostetler J.B."/>
            <person name="Radune D."/>
            <person name="Toms B.S."/>
            <person name="Henrissat B."/>
            <person name="Coutinho P.M."/>
            <person name="Schwarz S."/>
            <person name="Field L."/>
            <person name="Trindade-Silva A.E."/>
            <person name="Soares C.A.G."/>
            <person name="Elshahawi S."/>
            <person name="Hanora A."/>
            <person name="Schmidt E.W."/>
            <person name="Haygood M.G."/>
            <person name="Posfai J."/>
            <person name="Benner J."/>
            <person name="Madinger C."/>
            <person name="Nove J."/>
            <person name="Anton B."/>
            <person name="Chaudhary K."/>
            <person name="Foster J."/>
            <person name="Holman A."/>
            <person name="Kumar S."/>
            <person name="Lessard P.A."/>
            <person name="Luyten Y.A."/>
            <person name="Slatko B."/>
            <person name="Wood N."/>
            <person name="Wu B."/>
            <person name="Teplitski M."/>
            <person name="Mougous J.D."/>
            <person name="Ward N."/>
            <person name="Eisen J.A."/>
            <person name="Badger J.H."/>
            <person name="Distel D.L."/>
        </authorList>
    </citation>
    <scope>NUCLEOTIDE SEQUENCE [LARGE SCALE GENOMIC DNA]</scope>
    <source>
        <strain evidence="3">ATCC 39867 / T7901</strain>
    </source>
</reference>
<protein>
    <submittedName>
        <fullName evidence="2">Porphyromonas-type peptidyl-arginine deiminase</fullName>
        <ecNumber evidence="2">3.5.3.12</ecNumber>
    </submittedName>
</protein>
<dbReference type="KEGG" id="ttu:TERTU_1870"/>
<dbReference type="EC" id="3.5.3.12" evidence="2"/>
<dbReference type="GO" id="GO:0047632">
    <property type="term" value="F:agmatine deiminase activity"/>
    <property type="evidence" value="ECO:0007669"/>
    <property type="project" value="UniProtKB-EC"/>
</dbReference>
<dbReference type="RefSeq" id="WP_015817211.1">
    <property type="nucleotide sequence ID" value="NC_012997.1"/>
</dbReference>
<dbReference type="OrthoDB" id="9808013at2"/>
<dbReference type="HOGENOM" id="CLU_037682_0_0_6"/>
<accession>C5BHY0</accession>
<evidence type="ECO:0000313" key="2">
    <source>
        <dbReference type="EMBL" id="ACR11099.1"/>
    </source>
</evidence>
<evidence type="ECO:0000256" key="1">
    <source>
        <dbReference type="ARBA" id="ARBA00022801"/>
    </source>
</evidence>
<dbReference type="PANTHER" id="PTHR31377">
    <property type="entry name" value="AGMATINE DEIMINASE-RELATED"/>
    <property type="match status" value="1"/>
</dbReference>
<dbReference type="GO" id="GO:0004668">
    <property type="term" value="F:protein-arginine deiminase activity"/>
    <property type="evidence" value="ECO:0007669"/>
    <property type="project" value="InterPro"/>
</dbReference>
<dbReference type="Pfam" id="PF04371">
    <property type="entry name" value="PAD_porph"/>
    <property type="match status" value="1"/>
</dbReference>